<feature type="region of interest" description="Disordered" evidence="1">
    <location>
        <begin position="1"/>
        <end position="188"/>
    </location>
</feature>
<evidence type="ECO:0000313" key="2">
    <source>
        <dbReference type="EMBL" id="KAF1833849.1"/>
    </source>
</evidence>
<proteinExistence type="predicted"/>
<dbReference type="Proteomes" id="UP000800040">
    <property type="component" value="Unassembled WGS sequence"/>
</dbReference>
<feature type="compositionally biased region" description="Basic residues" evidence="1">
    <location>
        <begin position="108"/>
        <end position="118"/>
    </location>
</feature>
<organism evidence="2 3">
    <name type="scientific">Decorospora gaudefroyi</name>
    <dbReference type="NCBI Taxonomy" id="184978"/>
    <lineage>
        <taxon>Eukaryota</taxon>
        <taxon>Fungi</taxon>
        <taxon>Dikarya</taxon>
        <taxon>Ascomycota</taxon>
        <taxon>Pezizomycotina</taxon>
        <taxon>Dothideomycetes</taxon>
        <taxon>Pleosporomycetidae</taxon>
        <taxon>Pleosporales</taxon>
        <taxon>Pleosporineae</taxon>
        <taxon>Pleosporaceae</taxon>
        <taxon>Decorospora</taxon>
    </lineage>
</organism>
<accession>A0A6A5KBP7</accession>
<sequence>MPGNDSEPSELPQTPAFDQAPKISAPRIGKQWSTKGLPTSPLNSRSSAQERYERSAPEGATPGSDYNPRHTVSISRQSERTSPRRMCLKYDARKENNEQPARLSVLQKQKRGKIFARRGRGEKPRKDEGHKSRHVWEGSSEPETRKKLTNHTNPPPSTLPTTSHTHAPPPRPTHQTGTRTAPRPAIPLTQPRTYTARTQRFPTIPPHTLTKRSQGLVMRNRKVAGNAANKGFSC</sequence>
<evidence type="ECO:0000256" key="1">
    <source>
        <dbReference type="SAM" id="MobiDB-lite"/>
    </source>
</evidence>
<keyword evidence="3" id="KW-1185">Reference proteome</keyword>
<gene>
    <name evidence="2" type="ORF">BDW02DRAFT_622675</name>
</gene>
<feature type="compositionally biased region" description="Polar residues" evidence="1">
    <location>
        <begin position="31"/>
        <end position="47"/>
    </location>
</feature>
<name>A0A6A5KBP7_9PLEO</name>
<dbReference type="EMBL" id="ML975311">
    <property type="protein sequence ID" value="KAF1833849.1"/>
    <property type="molecule type" value="Genomic_DNA"/>
</dbReference>
<protein>
    <submittedName>
        <fullName evidence="2">Uncharacterized protein</fullName>
    </submittedName>
</protein>
<reference evidence="2" key="1">
    <citation type="submission" date="2020-01" db="EMBL/GenBank/DDBJ databases">
        <authorList>
            <consortium name="DOE Joint Genome Institute"/>
            <person name="Haridas S."/>
            <person name="Albert R."/>
            <person name="Binder M."/>
            <person name="Bloem J."/>
            <person name="Labutti K."/>
            <person name="Salamov A."/>
            <person name="Andreopoulos B."/>
            <person name="Baker S.E."/>
            <person name="Barry K."/>
            <person name="Bills G."/>
            <person name="Bluhm B.H."/>
            <person name="Cannon C."/>
            <person name="Castanera R."/>
            <person name="Culley D.E."/>
            <person name="Daum C."/>
            <person name="Ezra D."/>
            <person name="Gonzalez J.B."/>
            <person name="Henrissat B."/>
            <person name="Kuo A."/>
            <person name="Liang C."/>
            <person name="Lipzen A."/>
            <person name="Lutzoni F."/>
            <person name="Magnuson J."/>
            <person name="Mondo S."/>
            <person name="Nolan M."/>
            <person name="Ohm R."/>
            <person name="Pangilinan J."/>
            <person name="Park H.-J."/>
            <person name="Ramirez L."/>
            <person name="Alfaro M."/>
            <person name="Sun H."/>
            <person name="Tritt A."/>
            <person name="Yoshinaga Y."/>
            <person name="Zwiers L.-H."/>
            <person name="Turgeon B.G."/>
            <person name="Goodwin S.B."/>
            <person name="Spatafora J.W."/>
            <person name="Crous P.W."/>
            <person name="Grigoriev I.V."/>
        </authorList>
    </citation>
    <scope>NUCLEOTIDE SEQUENCE</scope>
    <source>
        <strain evidence="2">P77</strain>
    </source>
</reference>
<feature type="compositionally biased region" description="Basic and acidic residues" evidence="1">
    <location>
        <begin position="119"/>
        <end position="146"/>
    </location>
</feature>
<feature type="compositionally biased region" description="Basic and acidic residues" evidence="1">
    <location>
        <begin position="77"/>
        <end position="97"/>
    </location>
</feature>
<dbReference type="AlphaFoldDB" id="A0A6A5KBP7"/>
<evidence type="ECO:0000313" key="3">
    <source>
        <dbReference type="Proteomes" id="UP000800040"/>
    </source>
</evidence>